<dbReference type="Gene3D" id="1.20.1610.10">
    <property type="entry name" value="alpha-1,2-mannosidases domains"/>
    <property type="match status" value="1"/>
</dbReference>
<dbReference type="Gene3D" id="3.30.2080.10">
    <property type="entry name" value="GH92 mannosidase domain"/>
    <property type="match status" value="1"/>
</dbReference>
<comment type="subunit">
    <text evidence="2">Monomer.</text>
</comment>
<dbReference type="InterPro" id="IPR041371">
    <property type="entry name" value="GH92_N"/>
</dbReference>
<evidence type="ECO:0000313" key="7">
    <source>
        <dbReference type="Proteomes" id="UP000181870"/>
    </source>
</evidence>
<dbReference type="InterPro" id="IPR012939">
    <property type="entry name" value="Glyco_hydro_92"/>
</dbReference>
<dbReference type="GO" id="GO:0000224">
    <property type="term" value="F:peptide-N4-(N-acetyl-beta-glucosaminyl)asparagine amidase activity"/>
    <property type="evidence" value="ECO:0007669"/>
    <property type="project" value="TreeGrafter"/>
</dbReference>
<dbReference type="FunFam" id="1.20.1610.10:FF:000001">
    <property type="entry name" value="Putative alpha-1,2-mannosidase"/>
    <property type="match status" value="1"/>
</dbReference>
<dbReference type="GO" id="GO:0030246">
    <property type="term" value="F:carbohydrate binding"/>
    <property type="evidence" value="ECO:0007669"/>
    <property type="project" value="InterPro"/>
</dbReference>
<organism evidence="6 7">
    <name type="scientific">Bacteroides ovatus</name>
    <dbReference type="NCBI Taxonomy" id="28116"/>
    <lineage>
        <taxon>Bacteria</taxon>
        <taxon>Pseudomonadati</taxon>
        <taxon>Bacteroidota</taxon>
        <taxon>Bacteroidia</taxon>
        <taxon>Bacteroidales</taxon>
        <taxon>Bacteroidaceae</taxon>
        <taxon>Bacteroides</taxon>
    </lineage>
</organism>
<dbReference type="EMBL" id="FNDO01000008">
    <property type="protein sequence ID" value="SDH55636.1"/>
    <property type="molecule type" value="Genomic_DNA"/>
</dbReference>
<dbReference type="InterPro" id="IPR050883">
    <property type="entry name" value="PNGase"/>
</dbReference>
<protein>
    <submittedName>
        <fullName evidence="6">Alpha-1,2-mannosidase, putative</fullName>
    </submittedName>
</protein>
<dbReference type="GO" id="GO:0005829">
    <property type="term" value="C:cytosol"/>
    <property type="evidence" value="ECO:0007669"/>
    <property type="project" value="TreeGrafter"/>
</dbReference>
<dbReference type="AlphaFoldDB" id="A0A1G8DD77"/>
<sequence length="731" mass="82831">MKIYLIIILFFICGFYSCKSTDVQDSNLTQYVDPFVGTAYTGHTTPAAACPLGFVQPGPQTGNFGWEHCSGYNYNDSLIWGFTQNKLNGTGIPDMGDLLMMPFSGVSGKEFKSKYSKDREIASPGYYSVYLDDNHVKVELSCTPHVAIHKYSFDQDGGAVYINFQSGSVSTEEQYETRVINSKVNVADDYTISGFHHLKGWVERQLYYIIQFDKPIVSIDTIKGNERNKAPVCVFHFNQKKGDVLQAKVALSIVSIEGAYRNMDSELAHWNFNQVKEGSSKRWEDILSRVEIEGSVEQKRNFYTSMYHLFFQPNNMADVDGKYRGANDSVFVSLSGEYYSTFSLWDTFRAAHPMYTILVPEKVPDMINTMLTHSKVQGFLPIWALWGKENYCMIGNHGIPVVVEACMKDIEGVDPAQVYGEVKNTLTRNHYRSEWNIYDEYGYYPFDLIKDEAVSRTLEGAYDDYCAAQLARKLGKEEDYRFFMKRANYYKNLFDPESRLMRGKDTKGSWREPFDKFALSHAGTAGGDYTEGNAWQYTWHVLHDIDGLIDLMGGKEAFTTKLDSLFFLQSDVKSTGFVGDVTGLIGQYAHGNEPSHHVVYMYTLAGEQWRTAELVREIFDKFYLPKPDGLCGNDDCGQMSAWYMFSALGFYPVDPVSGNYVLGAPQIPQATIHLLNGKYFTVKAQNYSSTNKYVKSVMLNGNLITNTISHAQIMDGGTLVFEMTDTPLKHN</sequence>
<dbReference type="RefSeq" id="WP_074636413.1">
    <property type="nucleotide sequence ID" value="NZ_FNDO01000008.1"/>
</dbReference>
<evidence type="ECO:0000313" key="6">
    <source>
        <dbReference type="EMBL" id="SDH55636.1"/>
    </source>
</evidence>
<keyword evidence="3" id="KW-0106">Calcium</keyword>
<dbReference type="Gene3D" id="2.70.98.10">
    <property type="match status" value="1"/>
</dbReference>
<evidence type="ECO:0000256" key="3">
    <source>
        <dbReference type="ARBA" id="ARBA00022837"/>
    </source>
</evidence>
<accession>A0A1G8DD77</accession>
<comment type="cofactor">
    <cofactor evidence="1">
        <name>Ca(2+)</name>
        <dbReference type="ChEBI" id="CHEBI:29108"/>
    </cofactor>
</comment>
<dbReference type="FunFam" id="3.30.2080.10:FF:000001">
    <property type="entry name" value="Alpha-1,2-mannosidase subfamily"/>
    <property type="match status" value="1"/>
</dbReference>
<reference evidence="6 7" key="1">
    <citation type="submission" date="2016-10" db="EMBL/GenBank/DDBJ databases">
        <authorList>
            <person name="de Groot N.N."/>
        </authorList>
    </citation>
    <scope>NUCLEOTIDE SEQUENCE [LARGE SCALE GENOMIC DNA]</scope>
    <source>
        <strain evidence="6 7">NLAE-zl-C57</strain>
    </source>
</reference>
<evidence type="ECO:0000259" key="4">
    <source>
        <dbReference type="Pfam" id="PF07971"/>
    </source>
</evidence>
<dbReference type="InterPro" id="IPR008928">
    <property type="entry name" value="6-hairpin_glycosidase_sf"/>
</dbReference>
<dbReference type="Pfam" id="PF07971">
    <property type="entry name" value="Glyco_hydro_92"/>
    <property type="match status" value="1"/>
</dbReference>
<dbReference type="GO" id="GO:0005975">
    <property type="term" value="P:carbohydrate metabolic process"/>
    <property type="evidence" value="ECO:0007669"/>
    <property type="project" value="InterPro"/>
</dbReference>
<dbReference type="PROSITE" id="PS51257">
    <property type="entry name" value="PROKAR_LIPOPROTEIN"/>
    <property type="match status" value="1"/>
</dbReference>
<dbReference type="PANTHER" id="PTHR12143">
    <property type="entry name" value="PEPTIDE N-GLYCANASE PNGASE -RELATED"/>
    <property type="match status" value="1"/>
</dbReference>
<dbReference type="GO" id="GO:0006516">
    <property type="term" value="P:glycoprotein catabolic process"/>
    <property type="evidence" value="ECO:0007669"/>
    <property type="project" value="TreeGrafter"/>
</dbReference>
<dbReference type="InterPro" id="IPR014718">
    <property type="entry name" value="GH-type_carb-bd"/>
</dbReference>
<dbReference type="NCBIfam" id="TIGR01180">
    <property type="entry name" value="aman2_put"/>
    <property type="match status" value="1"/>
</dbReference>
<evidence type="ECO:0000256" key="2">
    <source>
        <dbReference type="ARBA" id="ARBA00011245"/>
    </source>
</evidence>
<name>A0A1G8DD77_BACOV</name>
<dbReference type="SUPFAM" id="SSF48208">
    <property type="entry name" value="Six-hairpin glycosidases"/>
    <property type="match status" value="1"/>
</dbReference>
<dbReference type="Proteomes" id="UP000181870">
    <property type="component" value="Unassembled WGS sequence"/>
</dbReference>
<dbReference type="Gene3D" id="1.20.1050.60">
    <property type="entry name" value="alpha-1,2-mannosidase"/>
    <property type="match status" value="1"/>
</dbReference>
<dbReference type="PANTHER" id="PTHR12143:SF39">
    <property type="entry name" value="SECRETED PROTEIN"/>
    <property type="match status" value="1"/>
</dbReference>
<feature type="domain" description="Glycosyl hydrolase family 92" evidence="4">
    <location>
        <begin position="259"/>
        <end position="724"/>
    </location>
</feature>
<gene>
    <name evidence="6" type="ORF">SAMN05192582_10085</name>
</gene>
<proteinExistence type="predicted"/>
<feature type="domain" description="Glycosyl hydrolase family 92 N-terminal" evidence="5">
    <location>
        <begin position="31"/>
        <end position="252"/>
    </location>
</feature>
<evidence type="ECO:0000256" key="1">
    <source>
        <dbReference type="ARBA" id="ARBA00001913"/>
    </source>
</evidence>
<dbReference type="InterPro" id="IPR005887">
    <property type="entry name" value="GH92_a_mannosidase_put"/>
</dbReference>
<dbReference type="Pfam" id="PF17678">
    <property type="entry name" value="Glyco_hydro_92N"/>
    <property type="match status" value="1"/>
</dbReference>
<evidence type="ECO:0000259" key="5">
    <source>
        <dbReference type="Pfam" id="PF17678"/>
    </source>
</evidence>